<feature type="region of interest" description="Disordered" evidence="26">
    <location>
        <begin position="187"/>
        <end position="225"/>
    </location>
</feature>
<feature type="compositionally biased region" description="Low complexity" evidence="26">
    <location>
        <begin position="456"/>
        <end position="468"/>
    </location>
</feature>
<dbReference type="CDD" id="cd00218">
    <property type="entry name" value="GlcAT-I"/>
    <property type="match status" value="1"/>
</dbReference>
<comment type="cofactor">
    <cofactor evidence="1 22 25">
        <name>Mn(2+)</name>
        <dbReference type="ChEBI" id="CHEBI:29035"/>
    </cofactor>
</comment>
<feature type="glycosylation site" description="N-linked (GlcNAc...) asparagine" evidence="23">
    <location>
        <position position="1004"/>
    </location>
</feature>
<keyword evidence="13 25" id="KW-0735">Signal-anchor</keyword>
<sequence length="1042" mass="114224">MRVDHEDEFIFVLVSPIDFNKMSRDLQDITTYSDEKSVCCWCCKGGDVTMDVELPKIAFVPGETIHFKVTITNLSNSNVENLKVKFVKTVKYRVTSPHSESKEDVDNILNFTDHGVGAHGEHTFNLQLAIPEFVEVPNFTKCELFKVSYALEVSAEMAGCTLDLDISVWDIQMGHIQCTDYGESGDANRAPLPGGKFPLPPTSPYPPAAGEGYSPGGPYPPNSGGVYPPSPGGGYPLPPGGAYPPGGVYPPPAGGTYPPPPGGTYPPPPGGAYPPPAGGAYPPPAGGAYPPPAGGTYPPSPGGAYPPSGPGAYPPPAGAAYPATPGGAYSDPPNYSATTEKTAPPGPPSAPSSSIASAPFDNNPKAREAAASAAHNAAPELRRQPPETPPPHRLFFAAPRILPFGTPLRRGCGVTGTSTNRWRVIRVRVVVNVLGVCCTEKTAMAAESSTHLQPESSDSSTTSPPSRSLNFSIAKIMEPDNRSLRKQANHCEQERNSKVVNMPYPTPLESAFKKYVPNMLRSQDLLQQYPLVYYHPSQLMLGSVSVYSSASEASATSNSSTGIHTAPMQFNANKPCPSSKRTAETKSSLVNNSTTTTKQKSFECGECGKVFNAHYNLTRHMPVHTGARPFVCKICGKGFRQASTLCRHKIIHTSEKPHKCHTCGKAFNRSSTLNTHARIHAGYKPFVCEYCGKGFHQKGNYKNHKLTHSGEKAYKCSVCSKAFHQIYNLTFHMHTHNDKKPFTCRVCGKGFCRNFDLKKHMRKLHENTASSDADFVTNAAPSTCFQPKNKDIDLPPLYIITPTYRRPEQLAELTRLSHTLMLVKNIFWVVIEDAVRKTQLVTELLEKTGLKYEHLIAPMPEQYKKKKKGPKPRGVSNRNRGLKWIRDNAKNGVLYFADDDNTYDLQLFDEIRYTKRVSMFPVGLITKLGVSSPIVKNGVFSGFYDGWMAGRKFPVDMAGFAVSVRFLLKRPKALMPFKPGFEEDGFLKSLEPFEPQDIELLASNCTKILVWHTQTKKNEPSQPLDFAKYNNTNLVMLKQILV</sequence>
<evidence type="ECO:0000256" key="8">
    <source>
        <dbReference type="ARBA" id="ARBA00022692"/>
    </source>
</evidence>
<dbReference type="AlphaFoldDB" id="A0A8J6HQX5"/>
<dbReference type="GO" id="GO:0000981">
    <property type="term" value="F:DNA-binding transcription factor activity, RNA polymerase II-specific"/>
    <property type="evidence" value="ECO:0007669"/>
    <property type="project" value="TreeGrafter"/>
</dbReference>
<protein>
    <recommendedName>
        <fullName evidence="6 25">Galactosylgalactosylxylosylprotein 3-beta-glucuronosyltransferase</fullName>
        <ecNumber evidence="6 25">2.4.1.135</ecNumber>
    </recommendedName>
</protein>
<dbReference type="InterPro" id="IPR005027">
    <property type="entry name" value="Glyco_trans_43"/>
</dbReference>
<evidence type="ECO:0000256" key="16">
    <source>
        <dbReference type="ARBA" id="ARBA00023136"/>
    </source>
</evidence>
<dbReference type="PROSITE" id="PS00028">
    <property type="entry name" value="ZINC_FINGER_C2H2_1"/>
    <property type="match status" value="6"/>
</dbReference>
<dbReference type="EMBL" id="JABDTM020016786">
    <property type="protein sequence ID" value="KAH0818727.1"/>
    <property type="molecule type" value="Genomic_DNA"/>
</dbReference>
<evidence type="ECO:0000256" key="19">
    <source>
        <dbReference type="ARBA" id="ARBA00023242"/>
    </source>
</evidence>
<evidence type="ECO:0000256" key="9">
    <source>
        <dbReference type="ARBA" id="ARBA00022723"/>
    </source>
</evidence>
<dbReference type="Proteomes" id="UP000719412">
    <property type="component" value="Unassembled WGS sequence"/>
</dbReference>
<keyword evidence="12" id="KW-0862">Zinc</keyword>
<comment type="subcellular location">
    <subcellularLocation>
        <location evidence="3 25">Golgi apparatus membrane</location>
        <topology evidence="3 25">Single-pass type II membrane protein</topology>
    </subcellularLocation>
    <subcellularLocation>
        <location evidence="2">Nucleus</location>
    </subcellularLocation>
</comment>
<feature type="domain" description="C2H2-type" evidence="27">
    <location>
        <begin position="714"/>
        <end position="741"/>
    </location>
</feature>
<dbReference type="SUPFAM" id="SSF81296">
    <property type="entry name" value="E set domains"/>
    <property type="match status" value="1"/>
</dbReference>
<keyword evidence="7 25" id="KW-0808">Transferase</keyword>
<dbReference type="PROSITE" id="PS50157">
    <property type="entry name" value="ZINC_FINGER_C2H2_2"/>
    <property type="match status" value="6"/>
</dbReference>
<feature type="active site" description="Proton donor/acceptor" evidence="21">
    <location>
        <position position="983"/>
    </location>
</feature>
<proteinExistence type="inferred from homology"/>
<dbReference type="FunFam" id="3.30.160.60:FF:000194">
    <property type="entry name" value="Fez family zinc finger protein 2"/>
    <property type="match status" value="1"/>
</dbReference>
<evidence type="ECO:0000256" key="12">
    <source>
        <dbReference type="ARBA" id="ARBA00022833"/>
    </source>
</evidence>
<reference evidence="28" key="1">
    <citation type="journal article" date="2020" name="J Insects Food Feed">
        <title>The yellow mealworm (Tenebrio molitor) genome: a resource for the emerging insects as food and feed industry.</title>
        <authorList>
            <person name="Eriksson T."/>
            <person name="Andere A."/>
            <person name="Kelstrup H."/>
            <person name="Emery V."/>
            <person name="Picard C."/>
        </authorList>
    </citation>
    <scope>NUCLEOTIDE SEQUENCE</scope>
    <source>
        <strain evidence="28">Stoneville</strain>
        <tissue evidence="28">Whole head</tissue>
    </source>
</reference>
<evidence type="ECO:0000256" key="3">
    <source>
        <dbReference type="ARBA" id="ARBA00004323"/>
    </source>
</evidence>
<dbReference type="InterPro" id="IPR029044">
    <property type="entry name" value="Nucleotide-diphossugar_trans"/>
</dbReference>
<dbReference type="UniPathway" id="UPA00378"/>
<evidence type="ECO:0000256" key="25">
    <source>
        <dbReference type="RuleBase" id="RU363127"/>
    </source>
</evidence>
<dbReference type="SMART" id="SM01017">
    <property type="entry name" value="Arrestin_C"/>
    <property type="match status" value="1"/>
</dbReference>
<dbReference type="InterPro" id="IPR011022">
    <property type="entry name" value="Arrestin_C-like"/>
</dbReference>
<dbReference type="SMART" id="SM00355">
    <property type="entry name" value="ZnF_C2H2"/>
    <property type="match status" value="6"/>
</dbReference>
<dbReference type="Pfam" id="PF03360">
    <property type="entry name" value="Glyco_transf_43"/>
    <property type="match status" value="1"/>
</dbReference>
<accession>A0A8J6HQX5</accession>
<feature type="compositionally biased region" description="Low complexity" evidence="26">
    <location>
        <begin position="369"/>
        <end position="378"/>
    </location>
</feature>
<reference evidence="28" key="2">
    <citation type="submission" date="2021-08" db="EMBL/GenBank/DDBJ databases">
        <authorList>
            <person name="Eriksson T."/>
        </authorList>
    </citation>
    <scope>NUCLEOTIDE SEQUENCE</scope>
    <source>
        <strain evidence="28">Stoneville</strain>
        <tissue evidence="28">Whole head</tissue>
    </source>
</reference>
<keyword evidence="17 23" id="KW-0325">Glycoprotein</keyword>
<dbReference type="InterPro" id="IPR014752">
    <property type="entry name" value="Arrestin-like_C"/>
</dbReference>
<keyword evidence="10" id="KW-0677">Repeat</keyword>
<feature type="domain" description="C2H2-type" evidence="27">
    <location>
        <begin position="630"/>
        <end position="657"/>
    </location>
</feature>
<dbReference type="InterPro" id="IPR013087">
    <property type="entry name" value="Znf_C2H2_type"/>
</dbReference>
<dbReference type="SUPFAM" id="SSF57667">
    <property type="entry name" value="beta-beta-alpha zinc fingers"/>
    <property type="match status" value="3"/>
</dbReference>
<feature type="domain" description="C2H2-type" evidence="27">
    <location>
        <begin position="658"/>
        <end position="685"/>
    </location>
</feature>
<dbReference type="GO" id="GO:0015018">
    <property type="term" value="F:galactosylgalactosylxylosylprotein 3-beta-glucuronosyltransferase activity"/>
    <property type="evidence" value="ECO:0007669"/>
    <property type="project" value="UniProtKB-UniRule"/>
</dbReference>
<evidence type="ECO:0000256" key="13">
    <source>
        <dbReference type="ARBA" id="ARBA00022968"/>
    </source>
</evidence>
<keyword evidence="9 22" id="KW-0479">Metal-binding</keyword>
<evidence type="ECO:0000256" key="1">
    <source>
        <dbReference type="ARBA" id="ARBA00001936"/>
    </source>
</evidence>
<dbReference type="SUPFAM" id="SSF53448">
    <property type="entry name" value="Nucleotide-diphospho-sugar transferases"/>
    <property type="match status" value="1"/>
</dbReference>
<comment type="similarity">
    <text evidence="5 25">Belongs to the glycosyltransferase 43 family.</text>
</comment>
<feature type="binding site" evidence="22">
    <location>
        <position position="900"/>
    </location>
    <ligand>
        <name>Mn(2+)</name>
        <dbReference type="ChEBI" id="CHEBI:29035"/>
    </ligand>
</feature>
<evidence type="ECO:0000313" key="28">
    <source>
        <dbReference type="EMBL" id="KAH0818727.1"/>
    </source>
</evidence>
<keyword evidence="16" id="KW-0472">Membrane</keyword>
<evidence type="ECO:0000256" key="10">
    <source>
        <dbReference type="ARBA" id="ARBA00022737"/>
    </source>
</evidence>
<evidence type="ECO:0000256" key="14">
    <source>
        <dbReference type="ARBA" id="ARBA00022989"/>
    </source>
</evidence>
<dbReference type="InterPro" id="IPR014756">
    <property type="entry name" value="Ig_E-set"/>
</dbReference>
<feature type="compositionally biased region" description="Pro residues" evidence="26">
    <location>
        <begin position="198"/>
        <end position="207"/>
    </location>
</feature>
<evidence type="ECO:0000256" key="4">
    <source>
        <dbReference type="ARBA" id="ARBA00004922"/>
    </source>
</evidence>
<dbReference type="EC" id="2.4.1.135" evidence="6 25"/>
<keyword evidence="18 22" id="KW-0464">Manganese</keyword>
<feature type="region of interest" description="Disordered" evidence="26">
    <location>
        <begin position="445"/>
        <end position="468"/>
    </location>
</feature>
<keyword evidence="19" id="KW-0539">Nucleus</keyword>
<evidence type="ECO:0000256" key="20">
    <source>
        <dbReference type="ARBA" id="ARBA00047979"/>
    </source>
</evidence>
<keyword evidence="15 25" id="KW-0333">Golgi apparatus</keyword>
<evidence type="ECO:0000256" key="2">
    <source>
        <dbReference type="ARBA" id="ARBA00004123"/>
    </source>
</evidence>
<evidence type="ECO:0000256" key="21">
    <source>
        <dbReference type="PIRSR" id="PIRSR605027-1"/>
    </source>
</evidence>
<dbReference type="Gene3D" id="2.60.40.640">
    <property type="match status" value="1"/>
</dbReference>
<keyword evidence="8" id="KW-0812">Transmembrane</keyword>
<dbReference type="FunFam" id="3.90.550.10:FF:000044">
    <property type="entry name" value="Galactosylgalactosylxylosylprotein 3-beta-glucuronosyltransferase"/>
    <property type="match status" value="1"/>
</dbReference>
<dbReference type="Pfam" id="PF02752">
    <property type="entry name" value="Arrestin_C"/>
    <property type="match status" value="1"/>
</dbReference>
<dbReference type="Gene3D" id="3.90.550.10">
    <property type="entry name" value="Spore Coat Polysaccharide Biosynthesis Protein SpsA, Chain A"/>
    <property type="match status" value="1"/>
</dbReference>
<dbReference type="FunFam" id="3.30.160.60:FF:000227">
    <property type="entry name" value="fez family zinc finger protein 1"/>
    <property type="match status" value="1"/>
</dbReference>
<organism evidence="28 29">
    <name type="scientific">Tenebrio molitor</name>
    <name type="common">Yellow mealworm beetle</name>
    <dbReference type="NCBI Taxonomy" id="7067"/>
    <lineage>
        <taxon>Eukaryota</taxon>
        <taxon>Metazoa</taxon>
        <taxon>Ecdysozoa</taxon>
        <taxon>Arthropoda</taxon>
        <taxon>Hexapoda</taxon>
        <taxon>Insecta</taxon>
        <taxon>Pterygota</taxon>
        <taxon>Neoptera</taxon>
        <taxon>Endopterygota</taxon>
        <taxon>Coleoptera</taxon>
        <taxon>Polyphaga</taxon>
        <taxon>Cucujiformia</taxon>
        <taxon>Tenebrionidae</taxon>
        <taxon>Tenebrio</taxon>
    </lineage>
</organism>
<feature type="domain" description="C2H2-type" evidence="27">
    <location>
        <begin position="686"/>
        <end position="713"/>
    </location>
</feature>
<comment type="catalytic activity">
    <reaction evidence="20 25">
        <text>3-O-(beta-D-galactosyl-(1-&gt;3)-beta-D-galactosyl-(1-&gt;4)-beta-D-xylosyl)-L-seryl-[protein] + UDP-alpha-D-glucuronate = 3-O-(beta-D-GlcA-(1-&gt;3)-beta-D-Gal-(1-&gt;3)-beta-D-Gal-(1-&gt;4)-beta-D-Xyl)-L-seryl-[protein] + UDP + H(+)</text>
        <dbReference type="Rhea" id="RHEA:24168"/>
        <dbReference type="Rhea" id="RHEA-COMP:12571"/>
        <dbReference type="Rhea" id="RHEA-COMP:12573"/>
        <dbReference type="ChEBI" id="CHEBI:15378"/>
        <dbReference type="ChEBI" id="CHEBI:58052"/>
        <dbReference type="ChEBI" id="CHEBI:58223"/>
        <dbReference type="ChEBI" id="CHEBI:132090"/>
        <dbReference type="ChEBI" id="CHEBI:132093"/>
        <dbReference type="EC" id="2.4.1.135"/>
    </reaction>
</comment>
<feature type="domain" description="C2H2-type" evidence="27">
    <location>
        <begin position="602"/>
        <end position="629"/>
    </location>
</feature>
<keyword evidence="14" id="KW-1133">Transmembrane helix</keyword>
<keyword evidence="29" id="KW-1185">Reference proteome</keyword>
<evidence type="ECO:0000256" key="6">
    <source>
        <dbReference type="ARBA" id="ARBA00012641"/>
    </source>
</evidence>
<evidence type="ECO:0000256" key="26">
    <source>
        <dbReference type="SAM" id="MobiDB-lite"/>
    </source>
</evidence>
<evidence type="ECO:0000256" key="22">
    <source>
        <dbReference type="PIRSR" id="PIRSR605027-3"/>
    </source>
</evidence>
<evidence type="ECO:0000313" key="29">
    <source>
        <dbReference type="Proteomes" id="UP000719412"/>
    </source>
</evidence>
<evidence type="ECO:0000256" key="15">
    <source>
        <dbReference type="ARBA" id="ARBA00023034"/>
    </source>
</evidence>
<gene>
    <name evidence="28" type="ORF">GEV33_004064</name>
</gene>
<feature type="region of interest" description="Disordered" evidence="26">
    <location>
        <begin position="323"/>
        <end position="394"/>
    </location>
</feature>
<dbReference type="PANTHER" id="PTHR24394">
    <property type="entry name" value="ZINC FINGER PROTEIN"/>
    <property type="match status" value="1"/>
</dbReference>
<keyword evidence="11 24" id="KW-0863">Zinc-finger</keyword>
<dbReference type="PANTHER" id="PTHR24394:SF29">
    <property type="entry name" value="MYONEURIN"/>
    <property type="match status" value="1"/>
</dbReference>
<dbReference type="Pfam" id="PF00096">
    <property type="entry name" value="zf-C2H2"/>
    <property type="match status" value="5"/>
</dbReference>
<dbReference type="InterPro" id="IPR036236">
    <property type="entry name" value="Znf_C2H2_sf"/>
</dbReference>
<evidence type="ECO:0000259" key="27">
    <source>
        <dbReference type="PROSITE" id="PS50157"/>
    </source>
</evidence>
<evidence type="ECO:0000256" key="5">
    <source>
        <dbReference type="ARBA" id="ARBA00007706"/>
    </source>
</evidence>
<dbReference type="FunFam" id="3.30.160.60:FF:000251">
    <property type="entry name" value="FEZ family zinc finger 2"/>
    <property type="match status" value="1"/>
</dbReference>
<evidence type="ECO:0000256" key="17">
    <source>
        <dbReference type="ARBA" id="ARBA00023180"/>
    </source>
</evidence>
<feature type="region of interest" description="Disordered" evidence="26">
    <location>
        <begin position="555"/>
        <end position="592"/>
    </location>
</feature>
<dbReference type="Gene3D" id="3.30.160.60">
    <property type="entry name" value="Classic Zinc Finger"/>
    <property type="match status" value="6"/>
</dbReference>
<evidence type="ECO:0000256" key="18">
    <source>
        <dbReference type="ARBA" id="ARBA00023211"/>
    </source>
</evidence>
<dbReference type="FunFam" id="3.30.160.60:FF:000362">
    <property type="entry name" value="Zinc finger protein 606"/>
    <property type="match status" value="1"/>
</dbReference>
<dbReference type="Pfam" id="PF13912">
    <property type="entry name" value="zf-C2H2_6"/>
    <property type="match status" value="1"/>
</dbReference>
<evidence type="ECO:0000256" key="24">
    <source>
        <dbReference type="PROSITE-ProRule" id="PRU00042"/>
    </source>
</evidence>
<dbReference type="GO" id="GO:0000139">
    <property type="term" value="C:Golgi membrane"/>
    <property type="evidence" value="ECO:0007669"/>
    <property type="project" value="UniProtKB-SubCell"/>
</dbReference>
<evidence type="ECO:0000256" key="11">
    <source>
        <dbReference type="ARBA" id="ARBA00022771"/>
    </source>
</evidence>
<evidence type="ECO:0000256" key="23">
    <source>
        <dbReference type="PIRSR" id="PIRSR605027-6"/>
    </source>
</evidence>
<dbReference type="FunFam" id="3.30.160.60:FF:000863">
    <property type="entry name" value="fez family zinc finger protein 2"/>
    <property type="match status" value="1"/>
</dbReference>
<dbReference type="FunFam" id="3.30.160.60:FF:000164">
    <property type="entry name" value="Fez family zinc finger protein 2"/>
    <property type="match status" value="1"/>
</dbReference>
<evidence type="ECO:0000256" key="7">
    <source>
        <dbReference type="ARBA" id="ARBA00022679"/>
    </source>
</evidence>
<dbReference type="PRINTS" id="PR01871">
    <property type="entry name" value="ANNEXINVII"/>
</dbReference>
<comment type="pathway">
    <text evidence="4 25">Protein modification; protein glycosylation.</text>
</comment>
<name>A0A8J6HQX5_TENMO</name>
<dbReference type="GO" id="GO:0005634">
    <property type="term" value="C:nucleus"/>
    <property type="evidence" value="ECO:0007669"/>
    <property type="project" value="UniProtKB-SubCell"/>
</dbReference>
<comment type="caution">
    <text evidence="28">The sequence shown here is derived from an EMBL/GenBank/DDBJ whole genome shotgun (WGS) entry which is preliminary data.</text>
</comment>
<dbReference type="GO" id="GO:0008270">
    <property type="term" value="F:zinc ion binding"/>
    <property type="evidence" value="ECO:0007669"/>
    <property type="project" value="UniProtKB-KW"/>
</dbReference>
<feature type="domain" description="C2H2-type" evidence="27">
    <location>
        <begin position="742"/>
        <end position="770"/>
    </location>
</feature>